<dbReference type="STRING" id="756272.Plabr_2174"/>
<dbReference type="SMART" id="SM00267">
    <property type="entry name" value="GGDEF"/>
    <property type="match status" value="1"/>
</dbReference>
<organism evidence="4 5">
    <name type="scientific">Rubinisphaera brasiliensis (strain ATCC 49424 / DSM 5305 / JCM 21570 / IAM 15109 / NBRC 103401 / IFAM 1448)</name>
    <name type="common">Planctomyces brasiliensis</name>
    <dbReference type="NCBI Taxonomy" id="756272"/>
    <lineage>
        <taxon>Bacteria</taxon>
        <taxon>Pseudomonadati</taxon>
        <taxon>Planctomycetota</taxon>
        <taxon>Planctomycetia</taxon>
        <taxon>Planctomycetales</taxon>
        <taxon>Planctomycetaceae</taxon>
        <taxon>Rubinisphaera</taxon>
    </lineage>
</organism>
<dbReference type="SMART" id="SM00065">
    <property type="entry name" value="GAF"/>
    <property type="match status" value="1"/>
</dbReference>
<reference evidence="5" key="1">
    <citation type="submission" date="2011-02" db="EMBL/GenBank/DDBJ databases">
        <title>The complete genome of Planctomyces brasiliensis DSM 5305.</title>
        <authorList>
            <person name="Lucas S."/>
            <person name="Copeland A."/>
            <person name="Lapidus A."/>
            <person name="Bruce D."/>
            <person name="Goodwin L."/>
            <person name="Pitluck S."/>
            <person name="Kyrpides N."/>
            <person name="Mavromatis K."/>
            <person name="Pagani I."/>
            <person name="Ivanova N."/>
            <person name="Ovchinnikova G."/>
            <person name="Lu M."/>
            <person name="Detter J.C."/>
            <person name="Han C."/>
            <person name="Land M."/>
            <person name="Hauser L."/>
            <person name="Markowitz V."/>
            <person name="Cheng J.-F."/>
            <person name="Hugenholtz P."/>
            <person name="Woyke T."/>
            <person name="Wu D."/>
            <person name="Tindall B."/>
            <person name="Pomrenke H.G."/>
            <person name="Brambilla E."/>
            <person name="Klenk H.-P."/>
            <person name="Eisen J.A."/>
        </authorList>
    </citation>
    <scope>NUCLEOTIDE SEQUENCE [LARGE SCALE GENOMIC DNA]</scope>
    <source>
        <strain evidence="5">ATCC 49424 / DSM 5305 / JCM 21570 / NBRC 103401 / IFAM 1448</strain>
    </source>
</reference>
<evidence type="ECO:0000313" key="5">
    <source>
        <dbReference type="Proteomes" id="UP000006860"/>
    </source>
</evidence>
<dbReference type="Proteomes" id="UP000006860">
    <property type="component" value="Chromosome"/>
</dbReference>
<dbReference type="InterPro" id="IPR000160">
    <property type="entry name" value="GGDEF_dom"/>
</dbReference>
<evidence type="ECO:0000256" key="1">
    <source>
        <dbReference type="ARBA" id="ARBA00012528"/>
    </source>
</evidence>
<evidence type="ECO:0000313" key="4">
    <source>
        <dbReference type="EMBL" id="ADY59776.1"/>
    </source>
</evidence>
<dbReference type="InterPro" id="IPR003018">
    <property type="entry name" value="GAF"/>
</dbReference>
<dbReference type="EC" id="2.7.7.65" evidence="1"/>
<dbReference type="KEGG" id="pbs:Plabr_2174"/>
<dbReference type="Gene3D" id="3.30.70.270">
    <property type="match status" value="1"/>
</dbReference>
<dbReference type="SUPFAM" id="SSF55781">
    <property type="entry name" value="GAF domain-like"/>
    <property type="match status" value="1"/>
</dbReference>
<evidence type="ECO:0000256" key="2">
    <source>
        <dbReference type="ARBA" id="ARBA00034247"/>
    </source>
</evidence>
<keyword evidence="5" id="KW-1185">Reference proteome</keyword>
<protein>
    <recommendedName>
        <fullName evidence="1">diguanylate cyclase</fullName>
        <ecNumber evidence="1">2.7.7.65</ecNumber>
    </recommendedName>
</protein>
<gene>
    <name evidence="4" type="ordered locus">Plabr_2174</name>
</gene>
<dbReference type="Pfam" id="PF00990">
    <property type="entry name" value="GGDEF"/>
    <property type="match status" value="1"/>
</dbReference>
<dbReference type="SUPFAM" id="SSF55073">
    <property type="entry name" value="Nucleotide cyclase"/>
    <property type="match status" value="1"/>
</dbReference>
<sequence length="584" mass="65425">MIVLSTIIPEVISRFAAQAEAYGLPAALSFICLMQYVLHIYNRYSSHARETRLISDLKNLEGEMSDIQRERYVTRIENMILREVFAGTASGKAVELLLKQFVPHSADGFVIFYCRQQGRLEVFQQRGLTEKTASQLQLEPEWVKRVVDKGVLRLTSTELANSRFVDVLDPRERKKIEQLHLITVADQDEIFGVIATTDLFPPCVDLATQQAVVGRILESVTGSLRQTMQLVDHQHLLRLTQEKLALRTIADRNHDDANKLLDEYLQRLTGLVDATRGTLLLTTQNRQSPFKVISRQGQMLQSGLEQTWGDYERLLADAVRNTSSVCSMSAVELSEMGIESLIGSALVVPLRNQGHTVGVVCLTRPDAGIFTSMQINLADWAATFLGETLVRALDRAETQRRASTDGLTNLANRRSFDKRIQKEVEQARHTGTECSLCLFDLDHFKSINDTYGHLAGDEVLKQFARLLITQSQHVRGTDVPLVARYGGEEMAILLPGVNQQGAMRISEAIRRSIERTSVLYQGRSIRVSVSVGIACFPRHAQTVESLIRAADKALYAAKRAGRNTVRHAIWQEELPSSSEMAVVR</sequence>
<dbReference type="EMBL" id="CP002546">
    <property type="protein sequence ID" value="ADY59776.1"/>
    <property type="molecule type" value="Genomic_DNA"/>
</dbReference>
<dbReference type="AlphaFoldDB" id="F0SK49"/>
<dbReference type="GO" id="GO:0043709">
    <property type="term" value="P:cell adhesion involved in single-species biofilm formation"/>
    <property type="evidence" value="ECO:0007669"/>
    <property type="project" value="TreeGrafter"/>
</dbReference>
<name>F0SK49_RUBBR</name>
<dbReference type="GO" id="GO:0005886">
    <property type="term" value="C:plasma membrane"/>
    <property type="evidence" value="ECO:0007669"/>
    <property type="project" value="TreeGrafter"/>
</dbReference>
<dbReference type="InterPro" id="IPR050469">
    <property type="entry name" value="Diguanylate_Cyclase"/>
</dbReference>
<dbReference type="HOGENOM" id="CLU_472384_0_0_0"/>
<dbReference type="Gene3D" id="3.30.450.40">
    <property type="match status" value="1"/>
</dbReference>
<dbReference type="PANTHER" id="PTHR45138">
    <property type="entry name" value="REGULATORY COMPONENTS OF SENSORY TRANSDUCTION SYSTEM"/>
    <property type="match status" value="1"/>
</dbReference>
<dbReference type="PANTHER" id="PTHR45138:SF9">
    <property type="entry name" value="DIGUANYLATE CYCLASE DGCM-RELATED"/>
    <property type="match status" value="1"/>
</dbReference>
<comment type="catalytic activity">
    <reaction evidence="2">
        <text>2 GTP = 3',3'-c-di-GMP + 2 diphosphate</text>
        <dbReference type="Rhea" id="RHEA:24898"/>
        <dbReference type="ChEBI" id="CHEBI:33019"/>
        <dbReference type="ChEBI" id="CHEBI:37565"/>
        <dbReference type="ChEBI" id="CHEBI:58805"/>
        <dbReference type="EC" id="2.7.7.65"/>
    </reaction>
</comment>
<dbReference type="OrthoDB" id="244535at2"/>
<dbReference type="NCBIfam" id="TIGR00254">
    <property type="entry name" value="GGDEF"/>
    <property type="match status" value="1"/>
</dbReference>
<dbReference type="eggNOG" id="COG3706">
    <property type="taxonomic scope" value="Bacteria"/>
</dbReference>
<proteinExistence type="predicted"/>
<dbReference type="GO" id="GO:1902201">
    <property type="term" value="P:negative regulation of bacterial-type flagellum-dependent cell motility"/>
    <property type="evidence" value="ECO:0007669"/>
    <property type="project" value="TreeGrafter"/>
</dbReference>
<dbReference type="InterPro" id="IPR043128">
    <property type="entry name" value="Rev_trsase/Diguanyl_cyclase"/>
</dbReference>
<dbReference type="CDD" id="cd01949">
    <property type="entry name" value="GGDEF"/>
    <property type="match status" value="1"/>
</dbReference>
<dbReference type="RefSeq" id="WP_013628500.1">
    <property type="nucleotide sequence ID" value="NC_015174.1"/>
</dbReference>
<dbReference type="GO" id="GO:0052621">
    <property type="term" value="F:diguanylate cyclase activity"/>
    <property type="evidence" value="ECO:0007669"/>
    <property type="project" value="UniProtKB-EC"/>
</dbReference>
<accession>F0SK49</accession>
<feature type="domain" description="GGDEF" evidence="3">
    <location>
        <begin position="432"/>
        <end position="570"/>
    </location>
</feature>
<dbReference type="eggNOG" id="COG2203">
    <property type="taxonomic scope" value="Bacteria"/>
</dbReference>
<dbReference type="InterPro" id="IPR029787">
    <property type="entry name" value="Nucleotide_cyclase"/>
</dbReference>
<dbReference type="InterPro" id="IPR029016">
    <property type="entry name" value="GAF-like_dom_sf"/>
</dbReference>
<dbReference type="PROSITE" id="PS50887">
    <property type="entry name" value="GGDEF"/>
    <property type="match status" value="1"/>
</dbReference>
<evidence type="ECO:0000259" key="3">
    <source>
        <dbReference type="PROSITE" id="PS50887"/>
    </source>
</evidence>
<dbReference type="FunFam" id="3.30.70.270:FF:000001">
    <property type="entry name" value="Diguanylate cyclase domain protein"/>
    <property type="match status" value="1"/>
</dbReference>
<dbReference type="Pfam" id="PF01590">
    <property type="entry name" value="GAF"/>
    <property type="match status" value="1"/>
</dbReference>